<dbReference type="Gene3D" id="1.25.40.10">
    <property type="entry name" value="Tetratricopeptide repeat domain"/>
    <property type="match status" value="2"/>
</dbReference>
<evidence type="ECO:0000256" key="12">
    <source>
        <dbReference type="ARBA" id="ARBA00023180"/>
    </source>
</evidence>
<accession>A0A8S0ZIP8</accession>
<feature type="domain" description="Fe2OG dioxygenase" evidence="13">
    <location>
        <begin position="378"/>
        <end position="467"/>
    </location>
</feature>
<organism evidence="14 15">
    <name type="scientific">Arctia plantaginis</name>
    <name type="common">Wood tiger moth</name>
    <name type="synonym">Phalaena plantaginis</name>
    <dbReference type="NCBI Taxonomy" id="874455"/>
    <lineage>
        <taxon>Eukaryota</taxon>
        <taxon>Metazoa</taxon>
        <taxon>Ecdysozoa</taxon>
        <taxon>Arthropoda</taxon>
        <taxon>Hexapoda</taxon>
        <taxon>Insecta</taxon>
        <taxon>Pterygota</taxon>
        <taxon>Neoptera</taxon>
        <taxon>Endopterygota</taxon>
        <taxon>Lepidoptera</taxon>
        <taxon>Glossata</taxon>
        <taxon>Ditrysia</taxon>
        <taxon>Noctuoidea</taxon>
        <taxon>Erebidae</taxon>
        <taxon>Arctiinae</taxon>
        <taxon>Arctia</taxon>
    </lineage>
</organism>
<evidence type="ECO:0000256" key="4">
    <source>
        <dbReference type="ARBA" id="ARBA00006511"/>
    </source>
</evidence>
<keyword evidence="10" id="KW-0560">Oxidoreductase</keyword>
<comment type="subcellular location">
    <subcellularLocation>
        <location evidence="3">Endoplasmic reticulum lumen</location>
    </subcellularLocation>
</comment>
<evidence type="ECO:0000256" key="8">
    <source>
        <dbReference type="ARBA" id="ARBA00022896"/>
    </source>
</evidence>
<dbReference type="InterPro" id="IPR059068">
    <property type="entry name" value="TPR_P4H"/>
</dbReference>
<proteinExistence type="inferred from homology"/>
<dbReference type="InterPro" id="IPR045054">
    <property type="entry name" value="P4HA-like"/>
</dbReference>
<dbReference type="Gene3D" id="2.60.120.620">
    <property type="entry name" value="q2cbj1_9rhob like domain"/>
    <property type="match status" value="1"/>
</dbReference>
<evidence type="ECO:0000256" key="5">
    <source>
        <dbReference type="ARBA" id="ARBA00012269"/>
    </source>
</evidence>
<dbReference type="OrthoDB" id="10071059at2759"/>
<dbReference type="Pfam" id="PF08336">
    <property type="entry name" value="P4Ha_N"/>
    <property type="match status" value="2"/>
</dbReference>
<evidence type="ECO:0000256" key="3">
    <source>
        <dbReference type="ARBA" id="ARBA00004319"/>
    </source>
</evidence>
<keyword evidence="11" id="KW-0408">Iron</keyword>
<dbReference type="Proteomes" id="UP000494256">
    <property type="component" value="Unassembled WGS sequence"/>
</dbReference>
<dbReference type="Pfam" id="PF23558">
    <property type="entry name" value="TPR_P4H"/>
    <property type="match status" value="2"/>
</dbReference>
<dbReference type="AlphaFoldDB" id="A0A8S0ZIP8"/>
<keyword evidence="6" id="KW-0479">Metal-binding</keyword>
<dbReference type="InterPro" id="IPR013547">
    <property type="entry name" value="P4H_N"/>
</dbReference>
<comment type="caution">
    <text evidence="14">The sequence shown here is derived from an EMBL/GenBank/DDBJ whole genome shotgun (WGS) entry which is preliminary data.</text>
</comment>
<evidence type="ECO:0000256" key="11">
    <source>
        <dbReference type="ARBA" id="ARBA00023004"/>
    </source>
</evidence>
<dbReference type="GO" id="GO:0004656">
    <property type="term" value="F:procollagen-proline 4-dioxygenase activity"/>
    <property type="evidence" value="ECO:0007669"/>
    <property type="project" value="UniProtKB-EC"/>
</dbReference>
<dbReference type="SMART" id="SM00702">
    <property type="entry name" value="P4Hc"/>
    <property type="match status" value="1"/>
</dbReference>
<keyword evidence="8" id="KW-0847">Vitamin C</keyword>
<dbReference type="InterPro" id="IPR005123">
    <property type="entry name" value="Oxoglu/Fe-dep_dioxygenase_dom"/>
</dbReference>
<reference evidence="14 15" key="1">
    <citation type="submission" date="2020-04" db="EMBL/GenBank/DDBJ databases">
        <authorList>
            <person name="Wallbank WR R."/>
            <person name="Pardo Diaz C."/>
            <person name="Kozak K."/>
            <person name="Martin S."/>
            <person name="Jiggins C."/>
            <person name="Moest M."/>
            <person name="Warren A I."/>
            <person name="Byers J.R.P. K."/>
            <person name="Montejo-Kovacevich G."/>
            <person name="Yen C E."/>
        </authorList>
    </citation>
    <scope>NUCLEOTIDE SEQUENCE [LARGE SCALE GENOMIC DNA]</scope>
</reference>
<dbReference type="PANTHER" id="PTHR10869:SF244">
    <property type="entry name" value="PROLYL 4-HYDROXYLASE SUBUNIT ALPHA-2"/>
    <property type="match status" value="1"/>
</dbReference>
<dbReference type="PROSITE" id="PS51471">
    <property type="entry name" value="FE2OG_OXY"/>
    <property type="match status" value="1"/>
</dbReference>
<dbReference type="EMBL" id="CADEBD010000288">
    <property type="protein sequence ID" value="CAB3231580.1"/>
    <property type="molecule type" value="Genomic_DNA"/>
</dbReference>
<comment type="function">
    <text evidence="2">Catalyzes the post-translational formation of 4-hydroxyproline in -Xaa-Pro-Gly- sequences in collagens and other proteins.</text>
</comment>
<evidence type="ECO:0000256" key="2">
    <source>
        <dbReference type="ARBA" id="ARBA00002035"/>
    </source>
</evidence>
<protein>
    <recommendedName>
        <fullName evidence="5">procollagen-proline 4-dioxygenase</fullName>
        <ecNumber evidence="5">1.14.11.2</ecNumber>
    </recommendedName>
</protein>
<evidence type="ECO:0000256" key="9">
    <source>
        <dbReference type="ARBA" id="ARBA00022964"/>
    </source>
</evidence>
<dbReference type="SUPFAM" id="SSF48452">
    <property type="entry name" value="TPR-like"/>
    <property type="match status" value="2"/>
</dbReference>
<dbReference type="PANTHER" id="PTHR10869">
    <property type="entry name" value="PROLYL 4-HYDROXYLASE ALPHA SUBUNIT"/>
    <property type="match status" value="1"/>
</dbReference>
<gene>
    <name evidence="14" type="ORF">APLA_LOCUS5289</name>
</gene>
<dbReference type="GO" id="GO:0005788">
    <property type="term" value="C:endoplasmic reticulum lumen"/>
    <property type="evidence" value="ECO:0007669"/>
    <property type="project" value="UniProtKB-SubCell"/>
</dbReference>
<dbReference type="GO" id="GO:0005506">
    <property type="term" value="F:iron ion binding"/>
    <property type="evidence" value="ECO:0007669"/>
    <property type="project" value="InterPro"/>
</dbReference>
<comment type="similarity">
    <text evidence="4">Belongs to the P4HA family.</text>
</comment>
<keyword evidence="9" id="KW-0223">Dioxygenase</keyword>
<evidence type="ECO:0000256" key="1">
    <source>
        <dbReference type="ARBA" id="ARBA00001961"/>
    </source>
</evidence>
<dbReference type="InterPro" id="IPR006620">
    <property type="entry name" value="Pro_4_hyd_alph"/>
</dbReference>
<dbReference type="FunFam" id="1.25.40.10:FF:000006">
    <property type="entry name" value="Prolyl 4-hydroxylase subunit alpha 2"/>
    <property type="match status" value="1"/>
</dbReference>
<evidence type="ECO:0000259" key="13">
    <source>
        <dbReference type="PROSITE" id="PS51471"/>
    </source>
</evidence>
<dbReference type="InterPro" id="IPR011990">
    <property type="entry name" value="TPR-like_helical_dom_sf"/>
</dbReference>
<evidence type="ECO:0000256" key="7">
    <source>
        <dbReference type="ARBA" id="ARBA00022824"/>
    </source>
</evidence>
<name>A0A8S0ZIP8_ARCPL</name>
<keyword evidence="7" id="KW-0256">Endoplasmic reticulum</keyword>
<sequence length="718" mass="83027">MKQVTCTASSGHEPDTNPLILRPYCEIPGIIPRYYNTYKRENEKAIKNVSSYINNPINAFITVKSLVTDLKNIEYLITTEPEQKVTLKHKGLVYPTLEDLKGTAQGLTRLIKMYHLNVRDLADGKLEGEALSTPMTASDCYMLGRTLFKDKDFEMAILWMKQAYRKYNEEDVPYRFTDINILEYISYGYYQQGETQKGLQWTQKILNIEPDHKKAKQSLKGYIKRLTKKIINPSLGSRIEERENPSMAEDDYKKTMLEENYEDLCRGDIDLSVQLISRLTCRYVTETHPFLKIAPIKMEMKYLDPEVVLYHELLNDREIELIKRFAMPRLELAKVTKSNNDLVHDSRVSKIAWFVDSQLEVLQRISDRISHFTGLSMKINQSRNMQICNYGIGGHFLPHVDPPYMTDVPRGGATVFPRIGLRIPPTKGTALVWFNLHSSGEVNQATLHGACPVLLGSKWVCTKWIYQAGQELRKPCNRKYQPEGYDMTAVPPPVLKVSRYLDLFKIEYDMASKGIPKYLENPLNAFTLIKRLVTDLKYVKHLIKSGEENIHNVTTKHENIKYPTSEDLIEAVKGLMSLEQVYKLDIKEIANGKLNGFVYSAAMTAGDCYEFARIIFNELDPESAVTLMEEALPKYYEEKFPYLFTDIEIMEYISYGNYMLGNPKIALYWTKKILNIEPNHARSRNSLIRFQKDILDEETKPNKLLNKKKKTLSKRLKK</sequence>
<dbReference type="Gene3D" id="6.10.140.1460">
    <property type="match status" value="2"/>
</dbReference>
<evidence type="ECO:0000256" key="6">
    <source>
        <dbReference type="ARBA" id="ARBA00022723"/>
    </source>
</evidence>
<evidence type="ECO:0000256" key="10">
    <source>
        <dbReference type="ARBA" id="ARBA00023002"/>
    </source>
</evidence>
<evidence type="ECO:0000313" key="15">
    <source>
        <dbReference type="Proteomes" id="UP000494256"/>
    </source>
</evidence>
<comment type="cofactor">
    <cofactor evidence="1">
        <name>L-ascorbate</name>
        <dbReference type="ChEBI" id="CHEBI:38290"/>
    </cofactor>
</comment>
<dbReference type="EC" id="1.14.11.2" evidence="5"/>
<keyword evidence="12" id="KW-0325">Glycoprotein</keyword>
<dbReference type="GO" id="GO:0031418">
    <property type="term" value="F:L-ascorbic acid binding"/>
    <property type="evidence" value="ECO:0007669"/>
    <property type="project" value="UniProtKB-KW"/>
</dbReference>
<evidence type="ECO:0000313" key="14">
    <source>
        <dbReference type="EMBL" id="CAB3231580.1"/>
    </source>
</evidence>